<dbReference type="RefSeq" id="WP_273134374.1">
    <property type="nucleotide sequence ID" value="NZ_VMRX01000039.1"/>
</dbReference>
<dbReference type="PIRSF" id="PIRSF028200">
    <property type="entry name" value="UCP028200"/>
    <property type="match status" value="1"/>
</dbReference>
<evidence type="ECO:0000313" key="1">
    <source>
        <dbReference type="EMBL" id="TVT31643.1"/>
    </source>
</evidence>
<dbReference type="PROSITE" id="PS51257">
    <property type="entry name" value="PROKAR_LIPOPROTEIN"/>
    <property type="match status" value="1"/>
</dbReference>
<evidence type="ECO:0000313" key="2">
    <source>
        <dbReference type="Proteomes" id="UP000319142"/>
    </source>
</evidence>
<accession>A0A558B591</accession>
<organism evidence="1 2">
    <name type="scientific">Marinobacter vinifirmus</name>
    <dbReference type="NCBI Taxonomy" id="355591"/>
    <lineage>
        <taxon>Bacteria</taxon>
        <taxon>Pseudomonadati</taxon>
        <taxon>Pseudomonadota</taxon>
        <taxon>Gammaproteobacteria</taxon>
        <taxon>Pseudomonadales</taxon>
        <taxon>Marinobacteraceae</taxon>
        <taxon>Marinobacter</taxon>
    </lineage>
</organism>
<reference evidence="1 2" key="1">
    <citation type="submission" date="2019-07" db="EMBL/GenBank/DDBJ databases">
        <title>The pathways for chlorine oxyanion respiration interact through the shared metabolite chlorate.</title>
        <authorList>
            <person name="Barnum T.P."/>
            <person name="Cheng Y."/>
            <person name="Hill K.A."/>
            <person name="Lucas L.N."/>
            <person name="Carlson H.K."/>
            <person name="Coates J.D."/>
        </authorList>
    </citation>
    <scope>NUCLEOTIDE SEQUENCE [LARGE SCALE GENOMIC DNA]</scope>
    <source>
        <strain evidence="1">UCB</strain>
    </source>
</reference>
<proteinExistence type="predicted"/>
<protein>
    <submittedName>
        <fullName evidence="1">DUF3549 domain-containing protein</fullName>
    </submittedName>
</protein>
<dbReference type="Proteomes" id="UP000319142">
    <property type="component" value="Unassembled WGS sequence"/>
</dbReference>
<gene>
    <name evidence="1" type="ORF">FHK81_14185</name>
</gene>
<comment type="caution">
    <text evidence="1">The sequence shown here is derived from an EMBL/GenBank/DDBJ whole genome shotgun (WGS) entry which is preliminary data.</text>
</comment>
<dbReference type="AlphaFoldDB" id="A0A558B591"/>
<dbReference type="Pfam" id="PF19795">
    <property type="entry name" value="DUF6279"/>
    <property type="match status" value="1"/>
</dbReference>
<sequence>MMDHRRLSKRPGFLGLAVLMLILAGCSSTKLAYRYADWGVVWWVEDYVDLTGEQKATLNRDLDALRQWHCSAELPRYTLWLDELEADLARGTPDVDTIHYHRQQLTAFIPDLLDRAVPVAVNLLKTLSDDQVQELARNMARDQRELEDEMLAGTEQETARARAERTSERLERWLGSLNSQQQALVEAWSADRGRQTEIWLQGRENWQKALLATLETRNQPGFSANIRKLVVNSETARGPEYQAMLDESQQAMAELMHNLLQAGSSRHQEHLLAKAGELNGDFTTLTCS</sequence>
<name>A0A558B591_9GAMM</name>
<dbReference type="InterPro" id="IPR016875">
    <property type="entry name" value="UCP028200"/>
</dbReference>
<dbReference type="EMBL" id="VMRX01000039">
    <property type="protein sequence ID" value="TVT31643.1"/>
    <property type="molecule type" value="Genomic_DNA"/>
</dbReference>